<comment type="subcellular location">
    <subcellularLocation>
        <location evidence="7">Cytoplasm</location>
    </subcellularLocation>
</comment>
<dbReference type="Proteomes" id="UP001595724">
    <property type="component" value="Unassembled WGS sequence"/>
</dbReference>
<dbReference type="InterPro" id="IPR019614">
    <property type="entry name" value="SAM-dep_methyl-trfase"/>
</dbReference>
<dbReference type="Pfam" id="PF01170">
    <property type="entry name" value="UPF0020"/>
    <property type="match status" value="1"/>
</dbReference>
<proteinExistence type="inferred from homology"/>
<sequence>MKFFASCAKGLEYLLADELLALGCARATATMAGVNVEGTLEDAQRAVLWSRLASRVLWPLVEFPCEDEHALYRNVAVVPWREHLDDTMTLAVDAHVSGEAITHARYAALRVKDAVVDTLRDATGARPSVDVEAPDLRLNLVVRKGRAILSVDLGGGPMHRRGWRRAQGEAPLKENLAAAVLLRGGWPQVYADGGALLDPMCGSGTLMIEGALMAADVAPGLMRHGEVLPSRWLGFDEKTWARMYAQAHERERAGRGALCDVFDGSDSDPHAIRTARENATAAGLRDAIRLEVRDMAALPVQSTPRGLVVCNPPYDARLAADAALYRTLGAALKRAAPGWRASLLCGDAALAQATGLRAAKKYQLFNGALECSLIVCDPLRPTLREDAQARALSEGAQMLANRLRKNLRNLKSWRAREAVECFRAYDADLPEYAAAIDVYAEADDPDATWLHVQEYVAPAEIPEADVRRRFGEVLAAAREVFGVPRERVATKTRARGKGGSKYAQAGAGLGPRGETFVVREGAARLRVNLFDYLDTGLFLDHRPLRQRIFREGRGRRFLNLFCYTGAATVQAAVGGASSTTSVDLSATYLQWLSDNLQENTFEGRAIGGDAHRLVQADAMAWLEADPGRYDLIFCDPPTFSNSARADDFDIQREHVRLLRAAVARLSQGGVLYFSNNFRRFRLDTEAVAAFADCEDISAQTIPQDFARNPRIHQAWRLTRS</sequence>
<comment type="function">
    <text evidence="7">Specifically methylates the guanine in position 2445 (m2G2445) and the guanine in position 2069 (m7G2069) of 23S rRNA.</text>
</comment>
<reference evidence="11" key="1">
    <citation type="journal article" date="2019" name="Int. J. Syst. Evol. Microbiol.">
        <title>The Global Catalogue of Microorganisms (GCM) 10K type strain sequencing project: providing services to taxonomists for standard genome sequencing and annotation.</title>
        <authorList>
            <consortium name="The Broad Institute Genomics Platform"/>
            <consortium name="The Broad Institute Genome Sequencing Center for Infectious Disease"/>
            <person name="Wu L."/>
            <person name="Ma J."/>
        </authorList>
    </citation>
    <scope>NUCLEOTIDE SEQUENCE [LARGE SCALE GENOMIC DNA]</scope>
    <source>
        <strain evidence="11">KCTC 42211</strain>
    </source>
</reference>
<dbReference type="InterPro" id="IPR053943">
    <property type="entry name" value="RlmKL-like_Mtase_CS"/>
</dbReference>
<dbReference type="InterPro" id="IPR000241">
    <property type="entry name" value="RlmKL-like_Mtase"/>
</dbReference>
<keyword evidence="4 7" id="KW-0808">Transferase</keyword>
<dbReference type="InterPro" id="IPR017244">
    <property type="entry name" value="23SrRNA_methyltr_KL"/>
</dbReference>
<keyword evidence="11" id="KW-1185">Reference proteome</keyword>
<comment type="catalytic activity">
    <reaction evidence="7">
        <text>guanosine(2445) in 23S rRNA + S-adenosyl-L-methionine = N(2)-methylguanosine(2445) in 23S rRNA + S-adenosyl-L-homocysteine + H(+)</text>
        <dbReference type="Rhea" id="RHEA:42740"/>
        <dbReference type="Rhea" id="RHEA-COMP:10215"/>
        <dbReference type="Rhea" id="RHEA-COMP:10216"/>
        <dbReference type="ChEBI" id="CHEBI:15378"/>
        <dbReference type="ChEBI" id="CHEBI:57856"/>
        <dbReference type="ChEBI" id="CHEBI:59789"/>
        <dbReference type="ChEBI" id="CHEBI:74269"/>
        <dbReference type="ChEBI" id="CHEBI:74481"/>
        <dbReference type="EC" id="2.1.1.173"/>
    </reaction>
</comment>
<dbReference type="PROSITE" id="PS51165">
    <property type="entry name" value="THUMP"/>
    <property type="match status" value="1"/>
</dbReference>
<evidence type="ECO:0000256" key="8">
    <source>
        <dbReference type="PROSITE-ProRule" id="PRU00529"/>
    </source>
</evidence>
<dbReference type="PANTHER" id="PTHR47313">
    <property type="entry name" value="RIBOSOMAL RNA LARGE SUBUNIT METHYLTRANSFERASE K/L"/>
    <property type="match status" value="1"/>
</dbReference>
<feature type="domain" description="THUMP" evidence="9">
    <location>
        <begin position="42"/>
        <end position="153"/>
    </location>
</feature>
<dbReference type="Gene3D" id="3.30.2130.30">
    <property type="match status" value="1"/>
</dbReference>
<dbReference type="PROSITE" id="PS01261">
    <property type="entry name" value="UPF0020"/>
    <property type="match status" value="1"/>
</dbReference>
<dbReference type="RefSeq" id="WP_386706252.1">
    <property type="nucleotide sequence ID" value="NZ_JBHRYF010000001.1"/>
</dbReference>
<dbReference type="HAMAP" id="MF_01858">
    <property type="entry name" value="23SrRNA_methyltr_KL"/>
    <property type="match status" value="1"/>
</dbReference>
<evidence type="ECO:0000256" key="3">
    <source>
        <dbReference type="ARBA" id="ARBA00022603"/>
    </source>
</evidence>
<dbReference type="EC" id="2.1.1.264" evidence="7"/>
<evidence type="ECO:0000259" key="9">
    <source>
        <dbReference type="PROSITE" id="PS51165"/>
    </source>
</evidence>
<evidence type="ECO:0000256" key="5">
    <source>
        <dbReference type="ARBA" id="ARBA00022691"/>
    </source>
</evidence>
<dbReference type="GO" id="GO:0052915">
    <property type="term" value="F:23S rRNA (guanine(2445)-N(2))-methyltransferase activity"/>
    <property type="evidence" value="ECO:0007669"/>
    <property type="project" value="UniProtKB-EC"/>
</dbReference>
<evidence type="ECO:0000256" key="6">
    <source>
        <dbReference type="ARBA" id="ARBA00022884"/>
    </source>
</evidence>
<keyword evidence="2 7" id="KW-0698">rRNA processing</keyword>
<accession>A0ABV7UQE8</accession>
<evidence type="ECO:0000256" key="7">
    <source>
        <dbReference type="HAMAP-Rule" id="MF_01858"/>
    </source>
</evidence>
<dbReference type="PIRSF" id="PIRSF037618">
    <property type="entry name" value="RNA_Mtase_bacteria_prd"/>
    <property type="match status" value="1"/>
</dbReference>
<dbReference type="Gene3D" id="3.30.750.80">
    <property type="entry name" value="RNA methyltransferase domain (HRMD) like"/>
    <property type="match status" value="1"/>
</dbReference>
<evidence type="ECO:0000256" key="4">
    <source>
        <dbReference type="ARBA" id="ARBA00022679"/>
    </source>
</evidence>
<evidence type="ECO:0000313" key="10">
    <source>
        <dbReference type="EMBL" id="MFC3659166.1"/>
    </source>
</evidence>
<name>A0ABV7UQE8_9GAMM</name>
<dbReference type="CDD" id="cd11715">
    <property type="entry name" value="THUMP_AdoMetMT"/>
    <property type="match status" value="1"/>
</dbReference>
<dbReference type="PANTHER" id="PTHR47313:SF1">
    <property type="entry name" value="RIBOSOMAL RNA LARGE SUBUNIT METHYLTRANSFERASE K_L"/>
    <property type="match status" value="1"/>
</dbReference>
<dbReference type="SUPFAM" id="SSF53335">
    <property type="entry name" value="S-adenosyl-L-methionine-dependent methyltransferases"/>
    <property type="match status" value="2"/>
</dbReference>
<dbReference type="Pfam" id="PF10672">
    <property type="entry name" value="Methyltrans_SAM"/>
    <property type="match status" value="1"/>
</dbReference>
<dbReference type="NCBIfam" id="NF008748">
    <property type="entry name" value="PRK11783.1"/>
    <property type="match status" value="1"/>
</dbReference>
<dbReference type="Gene3D" id="3.40.50.150">
    <property type="entry name" value="Vaccinia Virus protein VP39"/>
    <property type="match status" value="2"/>
</dbReference>
<protein>
    <recommendedName>
        <fullName evidence="7">Ribosomal RNA large subunit methyltransferase K/L</fullName>
    </recommendedName>
    <domain>
        <recommendedName>
            <fullName evidence="7">23S rRNA m2G2445 methyltransferase</fullName>
            <ecNumber evidence="7">2.1.1.173</ecNumber>
        </recommendedName>
        <alternativeName>
            <fullName evidence="7">rRNA (guanine-N(2)-)-methyltransferase RlmL</fullName>
        </alternativeName>
    </domain>
    <domain>
        <recommendedName>
            <fullName evidence="7">23S rRNA m7G2069 methyltransferase</fullName>
            <ecNumber evidence="7">2.1.1.264</ecNumber>
        </recommendedName>
        <alternativeName>
            <fullName evidence="7">rRNA (guanine-N(7)-)-methyltransferase RlmK</fullName>
        </alternativeName>
    </domain>
</protein>
<dbReference type="Pfam" id="PF02926">
    <property type="entry name" value="THUMP"/>
    <property type="match status" value="1"/>
</dbReference>
<dbReference type="CDD" id="cd02440">
    <property type="entry name" value="AdoMet_MTases"/>
    <property type="match status" value="1"/>
</dbReference>
<dbReference type="SMART" id="SM00981">
    <property type="entry name" value="THUMP"/>
    <property type="match status" value="1"/>
</dbReference>
<keyword evidence="5 7" id="KW-0949">S-adenosyl-L-methionine</keyword>
<dbReference type="InterPro" id="IPR054170">
    <property type="entry name" value="RlmL_1st"/>
</dbReference>
<keyword evidence="6 8" id="KW-0694">RNA-binding</keyword>
<gene>
    <name evidence="10" type="primary">rlmKL</name>
    <name evidence="7" type="synonym">rlmL</name>
    <name evidence="10" type="ORF">ACFOM9_03605</name>
</gene>
<keyword evidence="1 7" id="KW-0963">Cytoplasm</keyword>
<comment type="similarity">
    <text evidence="7">Belongs to the methyltransferase superfamily. RlmKL family.</text>
</comment>
<dbReference type="InterPro" id="IPR004114">
    <property type="entry name" value="THUMP_dom"/>
</dbReference>
<evidence type="ECO:0000313" key="11">
    <source>
        <dbReference type="Proteomes" id="UP001595724"/>
    </source>
</evidence>
<dbReference type="EC" id="2.1.1.173" evidence="7"/>
<evidence type="ECO:0000256" key="1">
    <source>
        <dbReference type="ARBA" id="ARBA00022490"/>
    </source>
</evidence>
<dbReference type="InterPro" id="IPR029063">
    <property type="entry name" value="SAM-dependent_MTases_sf"/>
</dbReference>
<evidence type="ECO:0000256" key="2">
    <source>
        <dbReference type="ARBA" id="ARBA00022552"/>
    </source>
</evidence>
<organism evidence="10 11">
    <name type="scientific">Luteimonas notoginsengisoli</name>
    <dbReference type="NCBI Taxonomy" id="1578200"/>
    <lineage>
        <taxon>Bacteria</taxon>
        <taxon>Pseudomonadati</taxon>
        <taxon>Pseudomonadota</taxon>
        <taxon>Gammaproteobacteria</taxon>
        <taxon>Lysobacterales</taxon>
        <taxon>Lysobacteraceae</taxon>
        <taxon>Luteimonas</taxon>
    </lineage>
</organism>
<comment type="caution">
    <text evidence="10">The sequence shown here is derived from an EMBL/GenBank/DDBJ whole genome shotgun (WGS) entry which is preliminary data.</text>
</comment>
<keyword evidence="3 7" id="KW-0489">Methyltransferase</keyword>
<dbReference type="Pfam" id="PF22020">
    <property type="entry name" value="RlmL_1st"/>
    <property type="match status" value="1"/>
</dbReference>
<comment type="catalytic activity">
    <reaction evidence="7">
        <text>guanosine(2069) in 23S rRNA + S-adenosyl-L-methionine = N(2)-methylguanosine(2069) in 23S rRNA + S-adenosyl-L-homocysteine + H(+)</text>
        <dbReference type="Rhea" id="RHEA:43772"/>
        <dbReference type="Rhea" id="RHEA-COMP:10688"/>
        <dbReference type="Rhea" id="RHEA-COMP:10689"/>
        <dbReference type="ChEBI" id="CHEBI:15378"/>
        <dbReference type="ChEBI" id="CHEBI:57856"/>
        <dbReference type="ChEBI" id="CHEBI:59789"/>
        <dbReference type="ChEBI" id="CHEBI:74269"/>
        <dbReference type="ChEBI" id="CHEBI:74481"/>
        <dbReference type="EC" id="2.1.1.264"/>
    </reaction>
</comment>
<dbReference type="EMBL" id="JBHRYF010000001">
    <property type="protein sequence ID" value="MFC3659166.1"/>
    <property type="molecule type" value="Genomic_DNA"/>
</dbReference>